<sequence>MASSITVIRTSNLLYYNHSGSALVHWTTWSLIHYISTVADLLYCFYYNITIRIYLFHSFFILSLSLFLSLYLSAANHLQSIKLLTSFSSQKGRSMNSTGSGKSSGTVSSVSELLDLYEEDPEEILYNLGFGREEPDIASKIPSRFFNASSGAKGIDIKVYLGAQMQRMELENPNYALTSRFRQTEVLATVANVFSEIYSQVSGRPLQKIGTKEAEPNEPLPLRSNSSALNAVKILKKSLTRPNLLNSAEGGASAQSGGTSSTEGTERGHPQDPHSDSEPKPPKVFRKKDSSSPLATVTEESVQVSLINGVEVESVVVNGDSSPVVVSVIEVSEQSDSVQAGEAGDQQKSVSSSTPDRDVCSLLPNPHIAHLLNQPRDSFEMEEVPTYALLQTNYNCAGYIIMQLFILFQVQESSDSCDSETTVTSHAGGVTTPVALDHPAFEKLQGEEDDLLPGLGPFGLAGVAEDIPDYMAHQVPRQQVTETDVQGSEVSSLVPSDRLESSAMETSSSIESGSTVTVESEDLESSTGADVETSPEGEVSSTTENASLASAKEPAVVPSTSERVRHALLRAEQRSSSMCDDRVGRVWIRRKDLLKELEVETRNPLRRSSSLPNSLLGPTRVVSSMRIQLGQGSVRHCTPPCYSYKYEEGHEGDEVDSIAEEDDEYPEEAQSRCRSSLLVKQASTDCESIGLPPYGMPPYPLNVPQHLTRSANSLYSTPADWPLRRLAEGPSWSTSSVPDLTNPATMPHCTSPFTPPPPAQFPPYDTATPPPAMGSTEMQLRRVLHEIRGTVQSLNQVRFIYVNLSVWLQELQMRRRSL</sequence>
<protein>
    <submittedName>
        <fullName evidence="5">ITPR interacting domain containing 2</fullName>
    </submittedName>
</protein>
<evidence type="ECO:0000313" key="5">
    <source>
        <dbReference type="Ensembl" id="ENSAMXP00005054126.1"/>
    </source>
</evidence>
<keyword evidence="3" id="KW-0812">Transmembrane</keyword>
<dbReference type="AlphaFoldDB" id="A0A8B9LVE5"/>
<feature type="domain" description="ITPR-interacting" evidence="4">
    <location>
        <begin position="87"/>
        <end position="243"/>
    </location>
</feature>
<dbReference type="PANTHER" id="PTHR17469">
    <property type="entry name" value="SPERM SPECIFIC ANTIGEN 2-RELATED"/>
    <property type="match status" value="1"/>
</dbReference>
<accession>A0A8B9LVE5</accession>
<proteinExistence type="predicted"/>
<dbReference type="Proteomes" id="UP000694621">
    <property type="component" value="Unplaced"/>
</dbReference>
<feature type="region of interest" description="Disordered" evidence="2">
    <location>
        <begin position="243"/>
        <end position="300"/>
    </location>
</feature>
<feature type="compositionally biased region" description="Basic and acidic residues" evidence="2">
    <location>
        <begin position="264"/>
        <end position="281"/>
    </location>
</feature>
<feature type="compositionally biased region" description="Low complexity" evidence="2">
    <location>
        <begin position="501"/>
        <end position="518"/>
    </location>
</feature>
<evidence type="ECO:0000259" key="4">
    <source>
        <dbReference type="SMART" id="SM01257"/>
    </source>
</evidence>
<dbReference type="InterPro" id="IPR029325">
    <property type="entry name" value="ITPR-bd"/>
</dbReference>
<dbReference type="PANTHER" id="PTHR17469:SF11">
    <property type="entry name" value="PROTEIN ITPRID2"/>
    <property type="match status" value="1"/>
</dbReference>
<feature type="compositionally biased region" description="Low complexity" evidence="2">
    <location>
        <begin position="247"/>
        <end position="263"/>
    </location>
</feature>
<feature type="transmembrane region" description="Helical" evidence="3">
    <location>
        <begin position="23"/>
        <end position="46"/>
    </location>
</feature>
<dbReference type="Pfam" id="PF14723">
    <property type="entry name" value="SSFA2_C"/>
    <property type="match status" value="1"/>
</dbReference>
<feature type="compositionally biased region" description="Polar residues" evidence="2">
    <location>
        <begin position="291"/>
        <end position="300"/>
    </location>
</feature>
<evidence type="ECO:0000256" key="3">
    <source>
        <dbReference type="SAM" id="Phobius"/>
    </source>
</evidence>
<feature type="region of interest" description="Disordered" evidence="2">
    <location>
        <begin position="478"/>
        <end position="561"/>
    </location>
</feature>
<feature type="compositionally biased region" description="Polar residues" evidence="2">
    <location>
        <begin position="478"/>
        <end position="494"/>
    </location>
</feature>
<dbReference type="Pfam" id="PF14722">
    <property type="entry name" value="KRAP_IP3R_bind"/>
    <property type="match status" value="1"/>
</dbReference>
<dbReference type="InterPro" id="IPR029326">
    <property type="entry name" value="SSFA2_C"/>
</dbReference>
<dbReference type="InterPro" id="IPR043444">
    <property type="entry name" value="TESPA1-like"/>
</dbReference>
<feature type="compositionally biased region" description="Polar residues" evidence="2">
    <location>
        <begin position="539"/>
        <end position="548"/>
    </location>
</feature>
<evidence type="ECO:0000256" key="2">
    <source>
        <dbReference type="SAM" id="MobiDB-lite"/>
    </source>
</evidence>
<feature type="region of interest" description="Disordered" evidence="2">
    <location>
        <begin position="334"/>
        <end position="357"/>
    </location>
</feature>
<feature type="transmembrane region" description="Helical" evidence="3">
    <location>
        <begin position="53"/>
        <end position="72"/>
    </location>
</feature>
<dbReference type="SMART" id="SM01257">
    <property type="entry name" value="KRAP_IP3R_bind"/>
    <property type="match status" value="1"/>
</dbReference>
<dbReference type="GO" id="GO:0005102">
    <property type="term" value="F:signaling receptor binding"/>
    <property type="evidence" value="ECO:0007669"/>
    <property type="project" value="InterPro"/>
</dbReference>
<keyword evidence="1" id="KW-0175">Coiled coil</keyword>
<evidence type="ECO:0000313" key="6">
    <source>
        <dbReference type="Proteomes" id="UP000694621"/>
    </source>
</evidence>
<keyword evidence="3" id="KW-1133">Transmembrane helix</keyword>
<evidence type="ECO:0000256" key="1">
    <source>
        <dbReference type="ARBA" id="ARBA00023054"/>
    </source>
</evidence>
<organism evidence="5 6">
    <name type="scientific">Astyanax mexicanus</name>
    <name type="common">Blind cave fish</name>
    <name type="synonym">Astyanax fasciatus mexicanus</name>
    <dbReference type="NCBI Taxonomy" id="7994"/>
    <lineage>
        <taxon>Eukaryota</taxon>
        <taxon>Metazoa</taxon>
        <taxon>Chordata</taxon>
        <taxon>Craniata</taxon>
        <taxon>Vertebrata</taxon>
        <taxon>Euteleostomi</taxon>
        <taxon>Actinopterygii</taxon>
        <taxon>Neopterygii</taxon>
        <taxon>Teleostei</taxon>
        <taxon>Ostariophysi</taxon>
        <taxon>Characiformes</taxon>
        <taxon>Characoidei</taxon>
        <taxon>Acestrorhamphidae</taxon>
        <taxon>Acestrorhamphinae</taxon>
        <taxon>Astyanax</taxon>
    </lineage>
</organism>
<keyword evidence="3" id="KW-0472">Membrane</keyword>
<name>A0A8B9LVE5_ASTMX</name>
<dbReference type="Ensembl" id="ENSAMXT00005058532.1">
    <property type="protein sequence ID" value="ENSAMXP00005054126.1"/>
    <property type="gene ID" value="ENSAMXG00005024211.1"/>
</dbReference>
<reference evidence="5" key="1">
    <citation type="submission" date="2025-08" db="UniProtKB">
        <authorList>
            <consortium name="Ensembl"/>
        </authorList>
    </citation>
    <scope>IDENTIFICATION</scope>
</reference>